<dbReference type="InterPro" id="IPR012337">
    <property type="entry name" value="RNaseH-like_sf"/>
</dbReference>
<dbReference type="InterPro" id="IPR022898">
    <property type="entry name" value="RNase_HII"/>
</dbReference>
<dbReference type="FunFam" id="3.30.420.10:FF:000194">
    <property type="entry name" value="Ribonuclease"/>
    <property type="match status" value="1"/>
</dbReference>
<proteinExistence type="inferred from homology"/>
<accession>A0A3R7P2T0</accession>
<keyword evidence="8 12" id="KW-0255">Endonuclease</keyword>
<dbReference type="CDD" id="cd07182">
    <property type="entry name" value="RNase_HII_bacteria_HII_like"/>
    <property type="match status" value="1"/>
</dbReference>
<evidence type="ECO:0000256" key="7">
    <source>
        <dbReference type="ARBA" id="ARBA00022723"/>
    </source>
</evidence>
<comment type="caution">
    <text evidence="14">The sequence shown here is derived from an EMBL/GenBank/DDBJ whole genome shotgun (WGS) entry which is preliminary data.</text>
</comment>
<dbReference type="Proteomes" id="UP000283634">
    <property type="component" value="Unassembled WGS sequence"/>
</dbReference>
<keyword evidence="7" id="KW-0479">Metal-binding</keyword>
<dbReference type="PROSITE" id="PS51975">
    <property type="entry name" value="RNASE_H_2"/>
    <property type="match status" value="1"/>
</dbReference>
<dbReference type="PANTHER" id="PTHR10954:SF23">
    <property type="entry name" value="RIBONUCLEASE"/>
    <property type="match status" value="1"/>
</dbReference>
<dbReference type="InterPro" id="IPR036397">
    <property type="entry name" value="RNaseH_sf"/>
</dbReference>
<feature type="domain" description="RNase H type-2" evidence="13">
    <location>
        <begin position="344"/>
        <end position="467"/>
    </location>
</feature>
<dbReference type="SUPFAM" id="SSF53098">
    <property type="entry name" value="Ribonuclease H-like"/>
    <property type="match status" value="1"/>
</dbReference>
<dbReference type="InterPro" id="IPR001352">
    <property type="entry name" value="RNase_HII/HIII"/>
</dbReference>
<reference evidence="14 15" key="1">
    <citation type="journal article" date="2018" name="BMC Genomics">
        <title>Genomic comparison of Trypanosoma conorhini and Trypanosoma rangeli to Trypanosoma cruzi strains of high and low virulence.</title>
        <authorList>
            <person name="Bradwell K.R."/>
            <person name="Koparde V.N."/>
            <person name="Matveyev A.V."/>
            <person name="Serrano M.G."/>
            <person name="Alves J.M."/>
            <person name="Parikh H."/>
            <person name="Huang B."/>
            <person name="Lee V."/>
            <person name="Espinosa-Alvarez O."/>
            <person name="Ortiz P.A."/>
            <person name="Costa-Martins A.G."/>
            <person name="Teixeira M.M."/>
            <person name="Buck G.A."/>
        </authorList>
    </citation>
    <scope>NUCLEOTIDE SEQUENCE [LARGE SCALE GENOMIC DNA]</scope>
    <source>
        <strain evidence="14 15">AM80</strain>
    </source>
</reference>
<keyword evidence="10" id="KW-0464">Manganese</keyword>
<dbReference type="GO" id="GO:0004523">
    <property type="term" value="F:RNA-DNA hybrid ribonuclease activity"/>
    <property type="evidence" value="ECO:0007669"/>
    <property type="project" value="UniProtKB-EC"/>
</dbReference>
<comment type="catalytic activity">
    <reaction evidence="1 12">
        <text>Endonucleolytic cleavage to 5'-phosphomonoester.</text>
        <dbReference type="EC" id="3.1.26.4"/>
    </reaction>
</comment>
<dbReference type="AlphaFoldDB" id="A0A3R7P2T0"/>
<keyword evidence="9 12" id="KW-0378">Hydrolase</keyword>
<evidence type="ECO:0000256" key="2">
    <source>
        <dbReference type="ARBA" id="ARBA00004065"/>
    </source>
</evidence>
<keyword evidence="15" id="KW-1185">Reference proteome</keyword>
<dbReference type="RefSeq" id="XP_029242425.1">
    <property type="nucleotide sequence ID" value="XM_029377766.1"/>
</dbReference>
<evidence type="ECO:0000259" key="13">
    <source>
        <dbReference type="PROSITE" id="PS51975"/>
    </source>
</evidence>
<evidence type="ECO:0000256" key="12">
    <source>
        <dbReference type="RuleBase" id="RU003515"/>
    </source>
</evidence>
<dbReference type="GO" id="GO:0032299">
    <property type="term" value="C:ribonuclease H2 complex"/>
    <property type="evidence" value="ECO:0007669"/>
    <property type="project" value="TreeGrafter"/>
</dbReference>
<comment type="caution">
    <text evidence="11">Lacks conserved residue(s) required for the propagation of feature annotation.</text>
</comment>
<dbReference type="EC" id="3.1.26.4" evidence="12"/>
<dbReference type="GO" id="GO:0043137">
    <property type="term" value="P:DNA replication, removal of RNA primer"/>
    <property type="evidence" value="ECO:0007669"/>
    <property type="project" value="TreeGrafter"/>
</dbReference>
<evidence type="ECO:0000256" key="9">
    <source>
        <dbReference type="ARBA" id="ARBA00022801"/>
    </source>
</evidence>
<organism evidence="14 15">
    <name type="scientific">Trypanosoma rangeli</name>
    <dbReference type="NCBI Taxonomy" id="5698"/>
    <lineage>
        <taxon>Eukaryota</taxon>
        <taxon>Discoba</taxon>
        <taxon>Euglenozoa</taxon>
        <taxon>Kinetoplastea</taxon>
        <taxon>Metakinetoplastina</taxon>
        <taxon>Trypanosomatida</taxon>
        <taxon>Trypanosomatidae</taxon>
        <taxon>Trypanosoma</taxon>
        <taxon>Herpetosoma</taxon>
    </lineage>
</organism>
<dbReference type="OMA" id="CANDEAP"/>
<dbReference type="GeneID" id="40324630"/>
<comment type="subcellular location">
    <subcellularLocation>
        <location evidence="3">Cytoplasm</location>
    </subcellularLocation>
</comment>
<comment type="function">
    <text evidence="2 12">Endonuclease that specifically degrades the RNA of RNA-DNA hybrids.</text>
</comment>
<evidence type="ECO:0000256" key="11">
    <source>
        <dbReference type="PROSITE-ProRule" id="PRU01319"/>
    </source>
</evidence>
<dbReference type="Pfam" id="PF01351">
    <property type="entry name" value="RNase_HII"/>
    <property type="match status" value="2"/>
</dbReference>
<dbReference type="InterPro" id="IPR024567">
    <property type="entry name" value="RNase_HII/HIII_dom"/>
</dbReference>
<dbReference type="EMBL" id="MKGL01000012">
    <property type="protein sequence ID" value="RNF11861.1"/>
    <property type="molecule type" value="Genomic_DNA"/>
</dbReference>
<keyword evidence="6 12" id="KW-0540">Nuclease</keyword>
<dbReference type="VEuPathDB" id="TriTrypDB:TRSC58_01398"/>
<evidence type="ECO:0000256" key="3">
    <source>
        <dbReference type="ARBA" id="ARBA00004496"/>
    </source>
</evidence>
<evidence type="ECO:0000256" key="4">
    <source>
        <dbReference type="ARBA" id="ARBA00007383"/>
    </source>
</evidence>
<dbReference type="OrthoDB" id="7462577at2759"/>
<dbReference type="GO" id="GO:0003723">
    <property type="term" value="F:RNA binding"/>
    <property type="evidence" value="ECO:0007669"/>
    <property type="project" value="UniProtKB-UniRule"/>
</dbReference>
<gene>
    <name evidence="14" type="ORF">TraAM80_00697</name>
</gene>
<evidence type="ECO:0000313" key="15">
    <source>
        <dbReference type="Proteomes" id="UP000283634"/>
    </source>
</evidence>
<evidence type="ECO:0000256" key="10">
    <source>
        <dbReference type="ARBA" id="ARBA00023211"/>
    </source>
</evidence>
<evidence type="ECO:0000256" key="1">
    <source>
        <dbReference type="ARBA" id="ARBA00000077"/>
    </source>
</evidence>
<comment type="similarity">
    <text evidence="4 12">Belongs to the RNase HII family.</text>
</comment>
<dbReference type="PANTHER" id="PTHR10954">
    <property type="entry name" value="RIBONUCLEASE H2 SUBUNIT A"/>
    <property type="match status" value="1"/>
</dbReference>
<dbReference type="Gene3D" id="3.30.420.10">
    <property type="entry name" value="Ribonuclease H-like superfamily/Ribonuclease H"/>
    <property type="match status" value="2"/>
</dbReference>
<sequence length="477" mass="54136">MVCFRPSPRLLAGALRRSAMRWHRMNGVLHDRRLQWNPLQRLQLPSRKTLTDMPTLDGTLDIVGYQLFRDGLLPTSLSSVRAYQQQQQQQQMFTNSLADTRKAPKERTQAESYMRKHGVVLRRSIKETYLTIGCDEAGRGPLAGPVVGAAVCRIPFSSFNNELSAVYNAREEFQIFDSKSLSEGQRNVVFQNITGYQTLFDLVADKVFVVHHAGGDAAPDNVLTKRFPSHIKLQKLPFKKLLSMQTPYLISYHGQNICGNYLYLWAIGIANHAYIDMANIYVASMHTMHRSCLAIWRTLNDTRFSLERAPRPKHCSIAQYLFSRYCIAAPHDYHKRYVVPSQIELVRGAADFFDMEPVQPPLILVDGHAAPEGTINFFTDIQTGGCVQPIIEGDKRSLTIAAASCLAKVTRDDIMNYVSTLYPRYQFAENKGYPVEYHMRAVQRYGVSSIHRKSYKPCATAITKQLKRKAKAPHICS</sequence>
<dbReference type="GO" id="GO:0006298">
    <property type="term" value="P:mismatch repair"/>
    <property type="evidence" value="ECO:0007669"/>
    <property type="project" value="TreeGrafter"/>
</dbReference>
<evidence type="ECO:0000256" key="5">
    <source>
        <dbReference type="ARBA" id="ARBA00022490"/>
    </source>
</evidence>
<name>A0A3R7P2T0_TRYRA</name>
<keyword evidence="5" id="KW-0963">Cytoplasm</keyword>
<evidence type="ECO:0000256" key="6">
    <source>
        <dbReference type="ARBA" id="ARBA00022722"/>
    </source>
</evidence>
<evidence type="ECO:0000256" key="8">
    <source>
        <dbReference type="ARBA" id="ARBA00022759"/>
    </source>
</evidence>
<protein>
    <recommendedName>
        <fullName evidence="12">Ribonuclease</fullName>
        <ecNumber evidence="12">3.1.26.4</ecNumber>
    </recommendedName>
</protein>
<evidence type="ECO:0000313" key="14">
    <source>
        <dbReference type="EMBL" id="RNF11861.1"/>
    </source>
</evidence>
<dbReference type="GO" id="GO:0005737">
    <property type="term" value="C:cytoplasm"/>
    <property type="evidence" value="ECO:0007669"/>
    <property type="project" value="UniProtKB-SubCell"/>
</dbReference>
<dbReference type="GO" id="GO:0046872">
    <property type="term" value="F:metal ion binding"/>
    <property type="evidence" value="ECO:0007669"/>
    <property type="project" value="UniProtKB-KW"/>
</dbReference>